<evidence type="ECO:0000256" key="1">
    <source>
        <dbReference type="SAM" id="Phobius"/>
    </source>
</evidence>
<keyword evidence="2" id="KW-1185">Reference proteome</keyword>
<feature type="transmembrane region" description="Helical" evidence="1">
    <location>
        <begin position="80"/>
        <end position="99"/>
    </location>
</feature>
<accession>A0A1I7W639</accession>
<evidence type="ECO:0000313" key="3">
    <source>
        <dbReference type="WBParaSite" id="Hba_00077"/>
    </source>
</evidence>
<keyword evidence="1" id="KW-1133">Transmembrane helix</keyword>
<dbReference type="AlphaFoldDB" id="A0A1I7W639"/>
<protein>
    <submittedName>
        <fullName evidence="3">Uncharacterized protein</fullName>
    </submittedName>
</protein>
<organism evidence="2 3">
    <name type="scientific">Heterorhabditis bacteriophora</name>
    <name type="common">Entomopathogenic nematode worm</name>
    <dbReference type="NCBI Taxonomy" id="37862"/>
    <lineage>
        <taxon>Eukaryota</taxon>
        <taxon>Metazoa</taxon>
        <taxon>Ecdysozoa</taxon>
        <taxon>Nematoda</taxon>
        <taxon>Chromadorea</taxon>
        <taxon>Rhabditida</taxon>
        <taxon>Rhabditina</taxon>
        <taxon>Rhabditomorpha</taxon>
        <taxon>Strongyloidea</taxon>
        <taxon>Heterorhabditidae</taxon>
        <taxon>Heterorhabditis</taxon>
    </lineage>
</organism>
<evidence type="ECO:0000313" key="2">
    <source>
        <dbReference type="Proteomes" id="UP000095283"/>
    </source>
</evidence>
<proteinExistence type="predicted"/>
<feature type="transmembrane region" description="Helical" evidence="1">
    <location>
        <begin position="20"/>
        <end position="39"/>
    </location>
</feature>
<dbReference type="WBParaSite" id="Hba_00077">
    <property type="protein sequence ID" value="Hba_00077"/>
    <property type="gene ID" value="Hba_00077"/>
</dbReference>
<keyword evidence="1" id="KW-0472">Membrane</keyword>
<dbReference type="Proteomes" id="UP000095283">
    <property type="component" value="Unplaced"/>
</dbReference>
<feature type="transmembrane region" description="Helical" evidence="1">
    <location>
        <begin position="51"/>
        <end position="74"/>
    </location>
</feature>
<reference evidence="3" key="1">
    <citation type="submission" date="2016-11" db="UniProtKB">
        <authorList>
            <consortium name="WormBaseParasite"/>
        </authorList>
    </citation>
    <scope>IDENTIFICATION</scope>
</reference>
<sequence>MNYLFQPVIFAPLLAITGHGVLITNFGFSTFACLVSFWINMNGIKFQCILLNLLCGLIISIFYFCIFVCFFVLILYFPTLAGVLLILLFQIIGNHPYYYNGRSFQTEGILILEISGILGLETIPNNKPSKYTRTVLIFLSGNEKTTTIIIVEIHYLCKIILYRAREHASFRVVMRLISFLLCDATNNCSKQNHYY</sequence>
<name>A0A1I7W639_HETBA</name>
<keyword evidence="1" id="KW-0812">Transmembrane</keyword>